<feature type="domain" description="OmpA-like" evidence="7">
    <location>
        <begin position="126"/>
        <end position="243"/>
    </location>
</feature>
<accession>F0S014</accession>
<evidence type="ECO:0000313" key="9">
    <source>
        <dbReference type="Proteomes" id="UP000007102"/>
    </source>
</evidence>
<organism evidence="8 9">
    <name type="scientific">Desulfurobacterium thermolithotrophum (strain DSM 11699 / BSA)</name>
    <dbReference type="NCBI Taxonomy" id="868864"/>
    <lineage>
        <taxon>Bacteria</taxon>
        <taxon>Pseudomonadati</taxon>
        <taxon>Aquificota</taxon>
        <taxon>Aquificia</taxon>
        <taxon>Desulfurobacteriales</taxon>
        <taxon>Desulfurobacteriaceae</taxon>
        <taxon>Desulfurobacterium</taxon>
    </lineage>
</organism>
<protein>
    <submittedName>
        <fullName evidence="8">OmpA/MotB domain protein</fullName>
    </submittedName>
</protein>
<gene>
    <name evidence="8" type="ordered locus">Dester_1057</name>
</gene>
<dbReference type="PANTHER" id="PTHR30329">
    <property type="entry name" value="STATOR ELEMENT OF FLAGELLAR MOTOR COMPLEX"/>
    <property type="match status" value="1"/>
</dbReference>
<evidence type="ECO:0000256" key="3">
    <source>
        <dbReference type="ARBA" id="ARBA00023237"/>
    </source>
</evidence>
<keyword evidence="5" id="KW-0812">Transmembrane</keyword>
<name>F0S014_DESTD</name>
<dbReference type="CDD" id="cd07185">
    <property type="entry name" value="OmpA_C-like"/>
    <property type="match status" value="1"/>
</dbReference>
<evidence type="ECO:0000256" key="1">
    <source>
        <dbReference type="ARBA" id="ARBA00004442"/>
    </source>
</evidence>
<dbReference type="OrthoDB" id="193257at2"/>
<dbReference type="FunCoup" id="F0S014">
    <property type="interactions" value="45"/>
</dbReference>
<evidence type="ECO:0000256" key="5">
    <source>
        <dbReference type="SAM" id="Phobius"/>
    </source>
</evidence>
<evidence type="ECO:0000259" key="7">
    <source>
        <dbReference type="PROSITE" id="PS51123"/>
    </source>
</evidence>
<dbReference type="InterPro" id="IPR006664">
    <property type="entry name" value="OMP_bac"/>
</dbReference>
<dbReference type="AlphaFoldDB" id="F0S014"/>
<dbReference type="Pfam" id="PF13441">
    <property type="entry name" value="Gly-zipper_YMGG"/>
    <property type="match status" value="1"/>
</dbReference>
<keyword evidence="6" id="KW-0732">Signal</keyword>
<dbReference type="PRINTS" id="PR01021">
    <property type="entry name" value="OMPADOMAIN"/>
</dbReference>
<dbReference type="STRING" id="868864.Dester_1057"/>
<feature type="transmembrane region" description="Helical" evidence="5">
    <location>
        <begin position="36"/>
        <end position="53"/>
    </location>
</feature>
<dbReference type="RefSeq" id="WP_013638647.1">
    <property type="nucleotide sequence ID" value="NC_015185.1"/>
</dbReference>
<dbReference type="PROSITE" id="PS51123">
    <property type="entry name" value="OMPA_2"/>
    <property type="match status" value="1"/>
</dbReference>
<dbReference type="PANTHER" id="PTHR30329:SF21">
    <property type="entry name" value="LIPOPROTEIN YIAD-RELATED"/>
    <property type="match status" value="1"/>
</dbReference>
<proteinExistence type="predicted"/>
<feature type="chain" id="PRO_5003256574" evidence="6">
    <location>
        <begin position="20"/>
        <end position="251"/>
    </location>
</feature>
<dbReference type="KEGG" id="dte:Dester_1057"/>
<keyword evidence="9" id="KW-1185">Reference proteome</keyword>
<dbReference type="InterPro" id="IPR050330">
    <property type="entry name" value="Bact_OuterMem_StrucFunc"/>
</dbReference>
<evidence type="ECO:0000256" key="2">
    <source>
        <dbReference type="ARBA" id="ARBA00023136"/>
    </source>
</evidence>
<feature type="signal peptide" evidence="6">
    <location>
        <begin position="1"/>
        <end position="19"/>
    </location>
</feature>
<dbReference type="InterPro" id="IPR006690">
    <property type="entry name" value="OMPA-like_CS"/>
</dbReference>
<dbReference type="Gene3D" id="3.30.1330.60">
    <property type="entry name" value="OmpA-like domain"/>
    <property type="match status" value="1"/>
</dbReference>
<sequence>MKRILALFTVSTLFLGGCATTQTQQGQVTTNKTNKTAAGAAIGAVVGGTLGAVTGPRDANKGKRVLIGAIAGALIGGTIGYILDQQANQISKDLGVKPIDNTNPEAPQVTGAPITENKPVAVVKEPNRVRVVLKDSVLFGFNSYQLKPEAKETLRRLARTLSQNPDTVIVISGFTDSTGSFDYNVRLSEKRAESVKNELVLNGVDPTRILVFGCGPKKPIAPNNTPEGRALNRRVEILVYPKSVTIPHPCE</sequence>
<feature type="transmembrane region" description="Helical" evidence="5">
    <location>
        <begin position="65"/>
        <end position="83"/>
    </location>
</feature>
<dbReference type="PROSITE" id="PS51257">
    <property type="entry name" value="PROKAR_LIPOPROTEIN"/>
    <property type="match status" value="1"/>
</dbReference>
<dbReference type="InterPro" id="IPR006665">
    <property type="entry name" value="OmpA-like"/>
</dbReference>
<evidence type="ECO:0000256" key="4">
    <source>
        <dbReference type="PROSITE-ProRule" id="PRU00473"/>
    </source>
</evidence>
<evidence type="ECO:0000313" key="8">
    <source>
        <dbReference type="EMBL" id="ADY73695.1"/>
    </source>
</evidence>
<dbReference type="GO" id="GO:0009279">
    <property type="term" value="C:cell outer membrane"/>
    <property type="evidence" value="ECO:0007669"/>
    <property type="project" value="UniProtKB-SubCell"/>
</dbReference>
<dbReference type="InterPro" id="IPR036737">
    <property type="entry name" value="OmpA-like_sf"/>
</dbReference>
<dbReference type="InParanoid" id="F0S014"/>
<dbReference type="EMBL" id="CP002543">
    <property type="protein sequence ID" value="ADY73695.1"/>
    <property type="molecule type" value="Genomic_DNA"/>
</dbReference>
<keyword evidence="3" id="KW-0998">Cell outer membrane</keyword>
<evidence type="ECO:0000256" key="6">
    <source>
        <dbReference type="SAM" id="SignalP"/>
    </source>
</evidence>
<dbReference type="eggNOG" id="COG2885">
    <property type="taxonomic scope" value="Bacteria"/>
</dbReference>
<dbReference type="HOGENOM" id="CLU_016890_6_2_0"/>
<dbReference type="SUPFAM" id="SSF103088">
    <property type="entry name" value="OmpA-like"/>
    <property type="match status" value="1"/>
</dbReference>
<dbReference type="PROSITE" id="PS01068">
    <property type="entry name" value="OMPA_1"/>
    <property type="match status" value="1"/>
</dbReference>
<keyword evidence="5" id="KW-1133">Transmembrane helix</keyword>
<keyword evidence="2 4" id="KW-0472">Membrane</keyword>
<reference evidence="9" key="2">
    <citation type="submission" date="2011-02" db="EMBL/GenBank/DDBJ databases">
        <title>The complete genome of Desulfurobacterium thermolithotrophum DSM 11699.</title>
        <authorList>
            <consortium name="US DOE Joint Genome Institute (JGI-PGF)"/>
            <person name="Lucas S."/>
            <person name="Copeland A."/>
            <person name="Lapidus A."/>
            <person name="Bruce D."/>
            <person name="Goodwin L."/>
            <person name="Pitluck S."/>
            <person name="Kyrpides N."/>
            <person name="Mavromatis K."/>
            <person name="Pagani I."/>
            <person name="Ivanova N."/>
            <person name="Mikhailova N."/>
            <person name="Daligault H."/>
            <person name="Detter J.C."/>
            <person name="Tapia R."/>
            <person name="Han C."/>
            <person name="Land M."/>
            <person name="Hauser L."/>
            <person name="Markowitz V."/>
            <person name="Cheng J.-F."/>
            <person name="Hugenholtz P."/>
            <person name="Woyke T."/>
            <person name="Wu D."/>
            <person name="Spring S."/>
            <person name="Brambilla E."/>
            <person name="Klenk H.-P."/>
            <person name="Eisen J.A."/>
        </authorList>
    </citation>
    <scope>NUCLEOTIDE SEQUENCE [LARGE SCALE GENOMIC DNA]</scope>
    <source>
        <strain evidence="9">DSM 11699 / BSA</strain>
    </source>
</reference>
<dbReference type="Proteomes" id="UP000007102">
    <property type="component" value="Chromosome"/>
</dbReference>
<dbReference type="PRINTS" id="PR01023">
    <property type="entry name" value="NAFLGMOTY"/>
</dbReference>
<dbReference type="Pfam" id="PF00691">
    <property type="entry name" value="OmpA"/>
    <property type="match status" value="1"/>
</dbReference>
<dbReference type="InterPro" id="IPR027367">
    <property type="entry name" value="Gly-zipper_YMGG"/>
</dbReference>
<comment type="subcellular location">
    <subcellularLocation>
        <location evidence="1">Cell outer membrane</location>
    </subcellularLocation>
</comment>
<reference evidence="8 9" key="1">
    <citation type="journal article" date="2011" name="Stand. Genomic Sci.">
        <title>Complete genome sequence of the thermophilic sulfur-reducer Desulfurobacterium thermolithotrophum type strain (BSA(T)) from a deep-sea hydrothermal vent.</title>
        <authorList>
            <person name="Goker M."/>
            <person name="Daligault H."/>
            <person name="Mwirichia R."/>
            <person name="Lapidus A."/>
            <person name="Lucas S."/>
            <person name="Deshpande S."/>
            <person name="Pagani I."/>
            <person name="Tapia R."/>
            <person name="Cheng J.F."/>
            <person name="Goodwin L."/>
            <person name="Pitluck S."/>
            <person name="Liolios K."/>
            <person name="Ivanova N."/>
            <person name="Mavromatis K."/>
            <person name="Mikhailova N."/>
            <person name="Pati A."/>
            <person name="Chen A."/>
            <person name="Palaniappan K."/>
            <person name="Han C."/>
            <person name="Land M."/>
            <person name="Hauser L."/>
            <person name="Pan C."/>
            <person name="Brambilla E.M."/>
            <person name="Rohde M."/>
            <person name="Spring S."/>
            <person name="Sikorski J."/>
            <person name="Wirth R."/>
            <person name="Detter J.C."/>
            <person name="Woyke T."/>
            <person name="Bristow J."/>
            <person name="Eisen J.A."/>
            <person name="Markowitz V."/>
            <person name="Hugenholtz P."/>
            <person name="Kyrpides N.C."/>
            <person name="Klenk H.P."/>
        </authorList>
    </citation>
    <scope>NUCLEOTIDE SEQUENCE [LARGE SCALE GENOMIC DNA]</scope>
    <source>
        <strain evidence="9">DSM 11699 / BSA</strain>
    </source>
</reference>